<sequence length="326" mass="38084">MDLDKILEESLEELKENEFSLEKIQPPESFYNIINDFINDIHLTFPECSFIIKKWWNDENKPLQTKFVFDHCMKILPLKTFEIINENEEIFQKQNNTEFLPNILFCHLWETEISENTRKIIWKYLNSILACLLSSIKIDNEMIQDHPALLTKLSEIMKNVSLDEKENSSDFQEKFKEMTGGKIGKIAAELAEETAKTLNMDDNPDGMMNLLKDPTKLMNIVKNMGDKLEERMKSGEIDENEIMNEGIDLMKKMKDMPGMGDMGNLFKMFEGFTDMKPSQKGALATKINQNSKLEATKERLRKKQKKKIDPEIEKIEQLKDSFKKSF</sequence>
<evidence type="ECO:0000256" key="1">
    <source>
        <dbReference type="SAM" id="MobiDB-lite"/>
    </source>
</evidence>
<name>A0A6C0HSJ8_9ZZZZ</name>
<dbReference type="AlphaFoldDB" id="A0A6C0HSJ8"/>
<accession>A0A6C0HSJ8</accession>
<dbReference type="EMBL" id="MN740009">
    <property type="protein sequence ID" value="QHT83434.1"/>
    <property type="molecule type" value="Genomic_DNA"/>
</dbReference>
<evidence type="ECO:0000313" key="2">
    <source>
        <dbReference type="EMBL" id="QHT83434.1"/>
    </source>
</evidence>
<feature type="region of interest" description="Disordered" evidence="1">
    <location>
        <begin position="283"/>
        <end position="311"/>
    </location>
</feature>
<protein>
    <submittedName>
        <fullName evidence="2">Uncharacterized protein</fullName>
    </submittedName>
</protein>
<proteinExistence type="predicted"/>
<reference evidence="2" key="1">
    <citation type="journal article" date="2020" name="Nature">
        <title>Giant virus diversity and host interactions through global metagenomics.</title>
        <authorList>
            <person name="Schulz F."/>
            <person name="Roux S."/>
            <person name="Paez-Espino D."/>
            <person name="Jungbluth S."/>
            <person name="Walsh D.A."/>
            <person name="Denef V.J."/>
            <person name="McMahon K.D."/>
            <person name="Konstantinidis K.T."/>
            <person name="Eloe-Fadrosh E.A."/>
            <person name="Kyrpides N.C."/>
            <person name="Woyke T."/>
        </authorList>
    </citation>
    <scope>NUCLEOTIDE SEQUENCE</scope>
    <source>
        <strain evidence="2">GVMAG-M-3300023184-167</strain>
    </source>
</reference>
<organism evidence="2">
    <name type="scientific">viral metagenome</name>
    <dbReference type="NCBI Taxonomy" id="1070528"/>
    <lineage>
        <taxon>unclassified sequences</taxon>
        <taxon>metagenomes</taxon>
        <taxon>organismal metagenomes</taxon>
    </lineage>
</organism>